<name>A0A6A6TEX4_9PLEO</name>
<evidence type="ECO:0000313" key="2">
    <source>
        <dbReference type="EMBL" id="KAF2658430.1"/>
    </source>
</evidence>
<sequence length="258" mass="29459">HTTPASGPISATTPNPFARYGPPNRNHTSGSPRIGGPSDRNMSGHRHSRTWQSPEARLQQDFIVVRNAMRRLFKNSDVAKWKYQEYIAHLEATAVSKQLLASRKLAALEEERLVRIQEMERPHQETNYLQMVRASVDAGLHYEGNVAAVLGVKTIWCANWEDGKEEISPWPSFAEFKWEGDDRAKTNVGRFLPLPREMGAPGITWAQLQVVEQYELDQVARIPDMEDVYLPVDEIDDEVKYDLITRDLEEAMEECLQT</sequence>
<dbReference type="OrthoDB" id="5305306at2759"/>
<feature type="compositionally biased region" description="Polar residues" evidence="1">
    <location>
        <begin position="1"/>
        <end position="15"/>
    </location>
</feature>
<accession>A0A6A6TEX4</accession>
<dbReference type="EMBL" id="MU004315">
    <property type="protein sequence ID" value="KAF2658430.1"/>
    <property type="molecule type" value="Genomic_DNA"/>
</dbReference>
<feature type="non-terminal residue" evidence="2">
    <location>
        <position position="258"/>
    </location>
</feature>
<gene>
    <name evidence="2" type="ORF">K491DRAFT_563484</name>
</gene>
<reference evidence="2" key="1">
    <citation type="journal article" date="2020" name="Stud. Mycol.">
        <title>101 Dothideomycetes genomes: a test case for predicting lifestyles and emergence of pathogens.</title>
        <authorList>
            <person name="Haridas S."/>
            <person name="Albert R."/>
            <person name="Binder M."/>
            <person name="Bloem J."/>
            <person name="Labutti K."/>
            <person name="Salamov A."/>
            <person name="Andreopoulos B."/>
            <person name="Baker S."/>
            <person name="Barry K."/>
            <person name="Bills G."/>
            <person name="Bluhm B."/>
            <person name="Cannon C."/>
            <person name="Castanera R."/>
            <person name="Culley D."/>
            <person name="Daum C."/>
            <person name="Ezra D."/>
            <person name="Gonzalez J."/>
            <person name="Henrissat B."/>
            <person name="Kuo A."/>
            <person name="Liang C."/>
            <person name="Lipzen A."/>
            <person name="Lutzoni F."/>
            <person name="Magnuson J."/>
            <person name="Mondo S."/>
            <person name="Nolan M."/>
            <person name="Ohm R."/>
            <person name="Pangilinan J."/>
            <person name="Park H.-J."/>
            <person name="Ramirez L."/>
            <person name="Alfaro M."/>
            <person name="Sun H."/>
            <person name="Tritt A."/>
            <person name="Yoshinaga Y."/>
            <person name="Zwiers L.-H."/>
            <person name="Turgeon B."/>
            <person name="Goodwin S."/>
            <person name="Spatafora J."/>
            <person name="Crous P."/>
            <person name="Grigoriev I."/>
        </authorList>
    </citation>
    <scope>NUCLEOTIDE SEQUENCE</scope>
    <source>
        <strain evidence="2">CBS 122681</strain>
    </source>
</reference>
<keyword evidence="3" id="KW-1185">Reference proteome</keyword>
<evidence type="ECO:0000256" key="1">
    <source>
        <dbReference type="SAM" id="MobiDB-lite"/>
    </source>
</evidence>
<dbReference type="AlphaFoldDB" id="A0A6A6TEX4"/>
<proteinExistence type="predicted"/>
<evidence type="ECO:0000313" key="3">
    <source>
        <dbReference type="Proteomes" id="UP000799324"/>
    </source>
</evidence>
<feature type="non-terminal residue" evidence="2">
    <location>
        <position position="1"/>
    </location>
</feature>
<feature type="region of interest" description="Disordered" evidence="1">
    <location>
        <begin position="1"/>
        <end position="53"/>
    </location>
</feature>
<dbReference type="Proteomes" id="UP000799324">
    <property type="component" value="Unassembled WGS sequence"/>
</dbReference>
<protein>
    <submittedName>
        <fullName evidence="2">Uncharacterized protein</fullName>
    </submittedName>
</protein>
<organism evidence="2 3">
    <name type="scientific">Lophiostoma macrostomum CBS 122681</name>
    <dbReference type="NCBI Taxonomy" id="1314788"/>
    <lineage>
        <taxon>Eukaryota</taxon>
        <taxon>Fungi</taxon>
        <taxon>Dikarya</taxon>
        <taxon>Ascomycota</taxon>
        <taxon>Pezizomycotina</taxon>
        <taxon>Dothideomycetes</taxon>
        <taxon>Pleosporomycetidae</taxon>
        <taxon>Pleosporales</taxon>
        <taxon>Lophiostomataceae</taxon>
        <taxon>Lophiostoma</taxon>
    </lineage>
</organism>